<dbReference type="InterPro" id="IPR003409">
    <property type="entry name" value="MORN"/>
</dbReference>
<accession>A0AAU9J6P8</accession>
<sequence length="378" mass="42076">MGACNCMGPKKEEGGVLIEERNDALLKHQTQQENANVEPVVLPSPPIITVIEPAITKPALNPLQAQSAVRGYLSRKLFVKESRNKTSEAAQASMNYPELNEVPANLLSSQAKEVYERAGPYAFDAAQLPGVTWRGPTKLPDGSVYVGEWNDRGQPQGKGTMYHTDGGISEGSWKAGKLHGKGRKINPAGDMYLGDWVEGKMNGKGLMEYCVSKNIYEGEWINDKQEGFGSEKWPDGSKFEGNYKDNLKNGQGKFVWADGSHYEGGFVNNEIEGTGKYVWTNGREYEGEWKSNKMHGKGKFKWDDGRYYEGDYVMDQKEGYGIFGWPNGKRYEGHWLNGKQHGEGTLYNEQGKARKGVWENGKLADKGKKKGEKPTEVA</sequence>
<dbReference type="PANTHER" id="PTHR23084">
    <property type="entry name" value="PHOSPHATIDYLINOSITOL-4-PHOSPHATE 5-KINASE RELATED"/>
    <property type="match status" value="1"/>
</dbReference>
<evidence type="ECO:0000256" key="2">
    <source>
        <dbReference type="SAM" id="MobiDB-lite"/>
    </source>
</evidence>
<keyword evidence="1" id="KW-0677">Repeat</keyword>
<name>A0AAU9J6P8_9CILI</name>
<dbReference type="Pfam" id="PF02493">
    <property type="entry name" value="MORN"/>
    <property type="match status" value="9"/>
</dbReference>
<feature type="region of interest" description="Disordered" evidence="2">
    <location>
        <begin position="357"/>
        <end position="378"/>
    </location>
</feature>
<dbReference type="Gene3D" id="2.20.110.10">
    <property type="entry name" value="Histone H3 K4-specific methyltransferase SET7/9 N-terminal domain"/>
    <property type="match status" value="5"/>
</dbReference>
<evidence type="ECO:0008006" key="5">
    <source>
        <dbReference type="Google" id="ProtNLM"/>
    </source>
</evidence>
<dbReference type="EMBL" id="CAJZBQ010000027">
    <property type="protein sequence ID" value="CAG9320981.1"/>
    <property type="molecule type" value="Genomic_DNA"/>
</dbReference>
<keyword evidence="4" id="KW-1185">Reference proteome</keyword>
<evidence type="ECO:0000256" key="1">
    <source>
        <dbReference type="ARBA" id="ARBA00022737"/>
    </source>
</evidence>
<dbReference type="Proteomes" id="UP001162131">
    <property type="component" value="Unassembled WGS sequence"/>
</dbReference>
<comment type="caution">
    <text evidence="3">The sequence shown here is derived from an EMBL/GenBank/DDBJ whole genome shotgun (WGS) entry which is preliminary data.</text>
</comment>
<reference evidence="3" key="1">
    <citation type="submission" date="2021-09" db="EMBL/GenBank/DDBJ databases">
        <authorList>
            <consortium name="AG Swart"/>
            <person name="Singh M."/>
            <person name="Singh A."/>
            <person name="Seah K."/>
            <person name="Emmerich C."/>
        </authorList>
    </citation>
    <scope>NUCLEOTIDE SEQUENCE</scope>
    <source>
        <strain evidence="3">ATCC30299</strain>
    </source>
</reference>
<evidence type="ECO:0000313" key="4">
    <source>
        <dbReference type="Proteomes" id="UP001162131"/>
    </source>
</evidence>
<dbReference type="PANTHER" id="PTHR23084:SF179">
    <property type="entry name" value="OS10G0565000 PROTEIN"/>
    <property type="match status" value="1"/>
</dbReference>
<dbReference type="AlphaFoldDB" id="A0AAU9J6P8"/>
<dbReference type="PROSITE" id="PS50096">
    <property type="entry name" value="IQ"/>
    <property type="match status" value="1"/>
</dbReference>
<proteinExistence type="predicted"/>
<feature type="compositionally biased region" description="Basic and acidic residues" evidence="2">
    <location>
        <begin position="362"/>
        <end position="378"/>
    </location>
</feature>
<gene>
    <name evidence="3" type="ORF">BSTOLATCC_MIC27553</name>
</gene>
<protein>
    <recommendedName>
        <fullName evidence="5">MORN repeat protein</fullName>
    </recommendedName>
</protein>
<evidence type="ECO:0000313" key="3">
    <source>
        <dbReference type="EMBL" id="CAG9320981.1"/>
    </source>
</evidence>
<organism evidence="3 4">
    <name type="scientific">Blepharisma stoltei</name>
    <dbReference type="NCBI Taxonomy" id="1481888"/>
    <lineage>
        <taxon>Eukaryota</taxon>
        <taxon>Sar</taxon>
        <taxon>Alveolata</taxon>
        <taxon>Ciliophora</taxon>
        <taxon>Postciliodesmatophora</taxon>
        <taxon>Heterotrichea</taxon>
        <taxon>Heterotrichida</taxon>
        <taxon>Blepharismidae</taxon>
        <taxon>Blepharisma</taxon>
    </lineage>
</organism>
<dbReference type="SUPFAM" id="SSF82185">
    <property type="entry name" value="Histone H3 K4-specific methyltransferase SET7/9 N-terminal domain"/>
    <property type="match status" value="2"/>
</dbReference>
<dbReference type="SMART" id="SM00698">
    <property type="entry name" value="MORN"/>
    <property type="match status" value="9"/>
</dbReference>